<evidence type="ECO:0000256" key="1">
    <source>
        <dbReference type="SAM" id="MobiDB-lite"/>
    </source>
</evidence>
<sequence length="229" mass="24983">MNSLIRRGPMTIVLVFSTTCPHCQTYMPLWRELERSKNRRANLVSMQASTYDKLPMANKKPVSSVPTVLFVNKSGDISEAKMPRNAEVMHNAVKNGVSEEVANMNGTEGTEGTEKTESATFTNQIRTNSNIFETVPAPSRMITAAETLTPIVPGTRTRSNELEPFPGFTGTPVSEEIRQTGGSPWAAFVSAARQAGPAVALMGAYALSRSSGLGAPRRRTMRFRKSSKK</sequence>
<dbReference type="CDD" id="cd02961">
    <property type="entry name" value="PDI_a_family"/>
    <property type="match status" value="1"/>
</dbReference>
<dbReference type="AlphaFoldDB" id="A0A6C0D9Z6"/>
<feature type="compositionally biased region" description="Basic residues" evidence="1">
    <location>
        <begin position="216"/>
        <end position="229"/>
    </location>
</feature>
<dbReference type="InterPro" id="IPR017937">
    <property type="entry name" value="Thioredoxin_CS"/>
</dbReference>
<dbReference type="SUPFAM" id="SSF52833">
    <property type="entry name" value="Thioredoxin-like"/>
    <property type="match status" value="1"/>
</dbReference>
<dbReference type="PROSITE" id="PS51352">
    <property type="entry name" value="THIOREDOXIN_2"/>
    <property type="match status" value="1"/>
</dbReference>
<dbReference type="InterPro" id="IPR013766">
    <property type="entry name" value="Thioredoxin_domain"/>
</dbReference>
<dbReference type="Gene3D" id="3.40.30.10">
    <property type="entry name" value="Glutaredoxin"/>
    <property type="match status" value="1"/>
</dbReference>
<evidence type="ECO:0000313" key="3">
    <source>
        <dbReference type="EMBL" id="QHT13658.1"/>
    </source>
</evidence>
<protein>
    <recommendedName>
        <fullName evidence="2">Thioredoxin domain-containing protein</fullName>
    </recommendedName>
</protein>
<feature type="region of interest" description="Disordered" evidence="1">
    <location>
        <begin position="210"/>
        <end position="229"/>
    </location>
</feature>
<dbReference type="InterPro" id="IPR036249">
    <property type="entry name" value="Thioredoxin-like_sf"/>
</dbReference>
<proteinExistence type="predicted"/>
<feature type="domain" description="Thioredoxin" evidence="2">
    <location>
        <begin position="1"/>
        <end position="98"/>
    </location>
</feature>
<dbReference type="PROSITE" id="PS00194">
    <property type="entry name" value="THIOREDOXIN_1"/>
    <property type="match status" value="1"/>
</dbReference>
<name>A0A6C0D9Z6_9ZZZZ</name>
<accession>A0A6C0D9Z6</accession>
<dbReference type="EMBL" id="MN739575">
    <property type="protein sequence ID" value="QHT13658.1"/>
    <property type="molecule type" value="Genomic_DNA"/>
</dbReference>
<evidence type="ECO:0000259" key="2">
    <source>
        <dbReference type="PROSITE" id="PS51352"/>
    </source>
</evidence>
<reference evidence="3" key="1">
    <citation type="journal article" date="2020" name="Nature">
        <title>Giant virus diversity and host interactions through global metagenomics.</title>
        <authorList>
            <person name="Schulz F."/>
            <person name="Roux S."/>
            <person name="Paez-Espino D."/>
            <person name="Jungbluth S."/>
            <person name="Walsh D.A."/>
            <person name="Denef V.J."/>
            <person name="McMahon K.D."/>
            <person name="Konstantinidis K.T."/>
            <person name="Eloe-Fadrosh E.A."/>
            <person name="Kyrpides N.C."/>
            <person name="Woyke T."/>
        </authorList>
    </citation>
    <scope>NUCLEOTIDE SEQUENCE</scope>
    <source>
        <strain evidence="3">GVMAG-M-3300023174-132</strain>
    </source>
</reference>
<organism evidence="3">
    <name type="scientific">viral metagenome</name>
    <dbReference type="NCBI Taxonomy" id="1070528"/>
    <lineage>
        <taxon>unclassified sequences</taxon>
        <taxon>metagenomes</taxon>
        <taxon>organismal metagenomes</taxon>
    </lineage>
</organism>
<dbReference type="Pfam" id="PF00085">
    <property type="entry name" value="Thioredoxin"/>
    <property type="match status" value="1"/>
</dbReference>